<keyword evidence="1" id="KW-0472">Membrane</keyword>
<dbReference type="EMBL" id="JACMSC010000009">
    <property type="protein sequence ID" value="KAG6506741.1"/>
    <property type="molecule type" value="Genomic_DNA"/>
</dbReference>
<comment type="caution">
    <text evidence="2">The sequence shown here is derived from an EMBL/GenBank/DDBJ whole genome shotgun (WGS) entry which is preliminary data.</text>
</comment>
<protein>
    <submittedName>
        <fullName evidence="2">Uncharacterized protein</fullName>
    </submittedName>
</protein>
<evidence type="ECO:0000313" key="2">
    <source>
        <dbReference type="EMBL" id="KAG6506741.1"/>
    </source>
</evidence>
<dbReference type="InterPro" id="IPR008686">
    <property type="entry name" value="RNA_pol_mitovir"/>
</dbReference>
<gene>
    <name evidence="2" type="ORF">ZIOFF_032070</name>
</gene>
<organism evidence="2 3">
    <name type="scientific">Zingiber officinale</name>
    <name type="common">Ginger</name>
    <name type="synonym">Amomum zingiber</name>
    <dbReference type="NCBI Taxonomy" id="94328"/>
    <lineage>
        <taxon>Eukaryota</taxon>
        <taxon>Viridiplantae</taxon>
        <taxon>Streptophyta</taxon>
        <taxon>Embryophyta</taxon>
        <taxon>Tracheophyta</taxon>
        <taxon>Spermatophyta</taxon>
        <taxon>Magnoliopsida</taxon>
        <taxon>Liliopsida</taxon>
        <taxon>Zingiberales</taxon>
        <taxon>Zingiberaceae</taxon>
        <taxon>Zingiber</taxon>
    </lineage>
</organism>
<sequence length="873" mass="98040">MARKERGKENDDFMEMLSFRTFGCGILKCFALVAHRSDCAAGNPSAFSDSRKVTQDEMLHSFVPLKTLVYQSVQGVVLQEYGKKKDFEVAFSLMTSVYIWRKTIPHIEVGMGSGLFTSYRAESHFDLLLPIHSVTVPLARASEEFDPSSAVEMIRRISYGRDYTFSRERKRESYTYRLKLESSDSTGPEVISLALGHSTVVKDNPLSEGLLTCHDLVVPRNRNLGLIGESAPPVKNGINKSSRVWDLVVQIYSASTPILIIDRKVFVAESNFKLLSLPQFFLFRRDDEPLRTANELKSGSFVRKRSRRLNQVRDVRSCFLFCLYPYEFASFRFLCESLNVLGEQTSKGCLRAPRIRYAFDLYNDDRTHHDVDWFEYVRNIGVLMPTCESLGVPAITGRLGCSMAGAGKRRIFAIGNYVNQRLLRPVHEWLAEILRRIPMDGTFNQTAPLDRLRGSRCLFVRNAIRIPLSKEELIKKSSFLRERRRKSINKTGKKMIPASSIVALCMLADPSKPAFLARDRTNSHSLREERETKASSHLAHWHRVVSTGTLSFLIRLFYGMGSCLRDLSPSYRYCFRSRTLLRKGKALKDLEEGPFPSRPIVVRWRCQLTGSFSFGGHFLCTTAEHSSDKKKDSAKYKANKNAQGKGELKDVKASLFRGASVGLSTKKSSSSCFLPHTDEMRSIERVSLLIWGGGDGVEADGFFAGLIAAVLQLFNLLVDQFSRIPRLWEDIAASLVGKLEEALPPEHPSRATLLLLVQLAMAVVLILGLVLLPCFVCSCVALLVTLVRALAVCLLICVVEFGKLIRALVVGVWECALGAWKMVKACCGRSVLPSKIMKAPGRPSVRIPRIPFEADPKAYFIGLRASGRALRIR</sequence>
<feature type="transmembrane region" description="Helical" evidence="1">
    <location>
        <begin position="789"/>
        <end position="813"/>
    </location>
</feature>
<dbReference type="Pfam" id="PF05919">
    <property type="entry name" value="Mitovir_RNA_pol"/>
    <property type="match status" value="1"/>
</dbReference>
<keyword evidence="1" id="KW-0812">Transmembrane</keyword>
<proteinExistence type="predicted"/>
<name>A0A8J5GG42_ZINOF</name>
<feature type="transmembrane region" description="Helical" evidence="1">
    <location>
        <begin position="753"/>
        <end position="783"/>
    </location>
</feature>
<dbReference type="Proteomes" id="UP000734854">
    <property type="component" value="Unassembled WGS sequence"/>
</dbReference>
<dbReference type="AlphaFoldDB" id="A0A8J5GG42"/>
<evidence type="ECO:0000313" key="3">
    <source>
        <dbReference type="Proteomes" id="UP000734854"/>
    </source>
</evidence>
<keyword evidence="3" id="KW-1185">Reference proteome</keyword>
<accession>A0A8J5GG42</accession>
<reference evidence="2 3" key="1">
    <citation type="submission" date="2020-08" db="EMBL/GenBank/DDBJ databases">
        <title>Plant Genome Project.</title>
        <authorList>
            <person name="Zhang R.-G."/>
        </authorList>
    </citation>
    <scope>NUCLEOTIDE SEQUENCE [LARGE SCALE GENOMIC DNA]</scope>
    <source>
        <tissue evidence="2">Rhizome</tissue>
    </source>
</reference>
<keyword evidence="1" id="KW-1133">Transmembrane helix</keyword>
<evidence type="ECO:0000256" key="1">
    <source>
        <dbReference type="SAM" id="Phobius"/>
    </source>
</evidence>